<dbReference type="eggNOG" id="COG4949">
    <property type="taxonomic scope" value="Bacteria"/>
</dbReference>
<evidence type="ECO:0008006" key="5">
    <source>
        <dbReference type="Google" id="ProtNLM"/>
    </source>
</evidence>
<dbReference type="EMBL" id="CP000747">
    <property type="protein sequence ID" value="ACG78844.1"/>
    <property type="molecule type" value="Genomic_DNA"/>
</dbReference>
<evidence type="ECO:0000256" key="1">
    <source>
        <dbReference type="SAM" id="Coils"/>
    </source>
</evidence>
<dbReference type="STRING" id="450851.PHZ_c2435"/>
<keyword evidence="2" id="KW-0812">Transmembrane</keyword>
<accession>B4RGD8</accession>
<sequence length="411" mass="45252">MHLRKLPGVRPPARALQAVLVASDTQLMATARLLRERAKIEATGGARYLTWREGQMSVAWERHTEFMTLTFLWEGAGRNFEFEGVEAALELLLTLPGEVLRASKIHILGPDCATPADADLGQLFSADDLVICDVADGRARIWSDFRLHDDGFGRLLIADRGLQKGEPALLLQRLQELGNYRKMALIGLPVAQAANPAVAELEQRLADLTKEMSVGSATDDTILADLLELSADLARLSAETRHRMSATRAYAQLCAERLRQLRVSPVAGYRSLEDFTERRLSPAARTCAAFTVRLDDLSRQAGWASALLRTRIDTRLAGQQRDLLASMDRRTDLQLRLQHMVEWVSAAAVAYYLVGLLHYAVAPFDHVAGLQQETVLALASPAALVAVVLVMHAFARRFRRPANGSSKAGNS</sequence>
<evidence type="ECO:0000313" key="3">
    <source>
        <dbReference type="EMBL" id="ACG78844.1"/>
    </source>
</evidence>
<keyword evidence="1" id="KW-0175">Coiled coil</keyword>
<evidence type="ECO:0000256" key="2">
    <source>
        <dbReference type="SAM" id="Phobius"/>
    </source>
</evidence>
<dbReference type="Pfam" id="PF11902">
    <property type="entry name" value="DUF3422"/>
    <property type="match status" value="1"/>
</dbReference>
<gene>
    <name evidence="3" type="ordered locus">PHZ_c2435</name>
</gene>
<organism evidence="3 4">
    <name type="scientific">Phenylobacterium zucineum (strain HLK1)</name>
    <dbReference type="NCBI Taxonomy" id="450851"/>
    <lineage>
        <taxon>Bacteria</taxon>
        <taxon>Pseudomonadati</taxon>
        <taxon>Pseudomonadota</taxon>
        <taxon>Alphaproteobacteria</taxon>
        <taxon>Caulobacterales</taxon>
        <taxon>Caulobacteraceae</taxon>
        <taxon>Phenylobacterium</taxon>
    </lineage>
</organism>
<keyword evidence="2" id="KW-1133">Transmembrane helix</keyword>
<dbReference type="HOGENOM" id="CLU_035873_0_0_5"/>
<keyword evidence="2" id="KW-0472">Membrane</keyword>
<name>B4RGD8_PHEZH</name>
<proteinExistence type="predicted"/>
<feature type="transmembrane region" description="Helical" evidence="2">
    <location>
        <begin position="340"/>
        <end position="362"/>
    </location>
</feature>
<feature type="transmembrane region" description="Helical" evidence="2">
    <location>
        <begin position="374"/>
        <end position="395"/>
    </location>
</feature>
<keyword evidence="4" id="KW-1185">Reference proteome</keyword>
<dbReference type="AlphaFoldDB" id="B4RGD8"/>
<dbReference type="Proteomes" id="UP000001868">
    <property type="component" value="Chromosome"/>
</dbReference>
<dbReference type="KEGG" id="pzu:PHZ_c2435"/>
<protein>
    <recommendedName>
        <fullName evidence="5">DUF3422 domain-containing protein</fullName>
    </recommendedName>
</protein>
<reference evidence="3 4" key="1">
    <citation type="journal article" date="2008" name="BMC Genomics">
        <title>Complete genome of Phenylobacterium zucineum - a novel facultative intracellular bacterium isolated from human erythroleukemia cell line K562.</title>
        <authorList>
            <person name="Luo Y."/>
            <person name="Xu X."/>
            <person name="Ding Z."/>
            <person name="Liu Z."/>
            <person name="Zhang B."/>
            <person name="Yan Z."/>
            <person name="Sun J."/>
            <person name="Hu S."/>
            <person name="Hu X."/>
        </authorList>
    </citation>
    <scope>NUCLEOTIDE SEQUENCE [LARGE SCALE GENOMIC DNA]</scope>
    <source>
        <strain evidence="3 4">HLK1</strain>
    </source>
</reference>
<feature type="coiled-coil region" evidence="1">
    <location>
        <begin position="191"/>
        <end position="218"/>
    </location>
</feature>
<dbReference type="InterPro" id="IPR021830">
    <property type="entry name" value="DUF3422"/>
</dbReference>
<evidence type="ECO:0000313" key="4">
    <source>
        <dbReference type="Proteomes" id="UP000001868"/>
    </source>
</evidence>